<gene>
    <name evidence="2" type="ORF">HAX54_009478</name>
</gene>
<accession>A0ABS8TEW5</accession>
<evidence type="ECO:0000313" key="3">
    <source>
        <dbReference type="Proteomes" id="UP000823775"/>
    </source>
</evidence>
<feature type="compositionally biased region" description="Basic and acidic residues" evidence="1">
    <location>
        <begin position="83"/>
        <end position="119"/>
    </location>
</feature>
<reference evidence="2 3" key="1">
    <citation type="journal article" date="2021" name="BMC Genomics">
        <title>Datura genome reveals duplications of psychoactive alkaloid biosynthetic genes and high mutation rate following tissue culture.</title>
        <authorList>
            <person name="Rajewski A."/>
            <person name="Carter-House D."/>
            <person name="Stajich J."/>
            <person name="Litt A."/>
        </authorList>
    </citation>
    <scope>NUCLEOTIDE SEQUENCE [LARGE SCALE GENOMIC DNA]</scope>
    <source>
        <strain evidence="2">AR-01</strain>
    </source>
</reference>
<organism evidence="2 3">
    <name type="scientific">Datura stramonium</name>
    <name type="common">Jimsonweed</name>
    <name type="synonym">Common thornapple</name>
    <dbReference type="NCBI Taxonomy" id="4076"/>
    <lineage>
        <taxon>Eukaryota</taxon>
        <taxon>Viridiplantae</taxon>
        <taxon>Streptophyta</taxon>
        <taxon>Embryophyta</taxon>
        <taxon>Tracheophyta</taxon>
        <taxon>Spermatophyta</taxon>
        <taxon>Magnoliopsida</taxon>
        <taxon>eudicotyledons</taxon>
        <taxon>Gunneridae</taxon>
        <taxon>Pentapetalae</taxon>
        <taxon>asterids</taxon>
        <taxon>lamiids</taxon>
        <taxon>Solanales</taxon>
        <taxon>Solanaceae</taxon>
        <taxon>Solanoideae</taxon>
        <taxon>Datureae</taxon>
        <taxon>Datura</taxon>
    </lineage>
</organism>
<protein>
    <submittedName>
        <fullName evidence="2">Uncharacterized protein</fullName>
    </submittedName>
</protein>
<keyword evidence="3" id="KW-1185">Reference proteome</keyword>
<feature type="compositionally biased region" description="Basic and acidic residues" evidence="1">
    <location>
        <begin position="7"/>
        <end position="21"/>
    </location>
</feature>
<proteinExistence type="predicted"/>
<dbReference type="Proteomes" id="UP000823775">
    <property type="component" value="Unassembled WGS sequence"/>
</dbReference>
<evidence type="ECO:0000313" key="2">
    <source>
        <dbReference type="EMBL" id="MCD7469979.1"/>
    </source>
</evidence>
<feature type="region of interest" description="Disordered" evidence="1">
    <location>
        <begin position="81"/>
        <end position="119"/>
    </location>
</feature>
<feature type="region of interest" description="Disordered" evidence="1">
    <location>
        <begin position="1"/>
        <end position="25"/>
    </location>
</feature>
<name>A0ABS8TEW5_DATST</name>
<comment type="caution">
    <text evidence="2">The sequence shown here is derived from an EMBL/GenBank/DDBJ whole genome shotgun (WGS) entry which is preliminary data.</text>
</comment>
<evidence type="ECO:0000256" key="1">
    <source>
        <dbReference type="SAM" id="MobiDB-lite"/>
    </source>
</evidence>
<sequence length="119" mass="13725">MSSIEILTKEKTQDNVRDESFGPRFTQGSKQVTLKASEKTAYAIYKTSHAPPSIRLYNMIRTPVAKKFLYDPKTTPRWLATNEAKDRPSFEKMTRHSKDGLKARKFQESRDRGKNGLPF</sequence>
<dbReference type="EMBL" id="JACEIK010001515">
    <property type="protein sequence ID" value="MCD7469979.1"/>
    <property type="molecule type" value="Genomic_DNA"/>
</dbReference>